<dbReference type="GO" id="GO:0006508">
    <property type="term" value="P:proteolysis"/>
    <property type="evidence" value="ECO:0007669"/>
    <property type="project" value="InterPro"/>
</dbReference>
<dbReference type="GO" id="GO:0008237">
    <property type="term" value="F:metallopeptidase activity"/>
    <property type="evidence" value="ECO:0007669"/>
    <property type="project" value="InterPro"/>
</dbReference>
<dbReference type="InterPro" id="IPR013858">
    <property type="entry name" value="Peptidase_M10B_C"/>
</dbReference>
<evidence type="ECO:0000313" key="6">
    <source>
        <dbReference type="Proteomes" id="UP000192656"/>
    </source>
</evidence>
<dbReference type="Gene3D" id="2.150.10.10">
    <property type="entry name" value="Serralysin-like metalloprotease, C-terminal"/>
    <property type="match status" value="1"/>
</dbReference>
<evidence type="ECO:0000256" key="3">
    <source>
        <dbReference type="ARBA" id="ARBA00022737"/>
    </source>
</evidence>
<evidence type="ECO:0000259" key="4">
    <source>
        <dbReference type="SMART" id="SM00235"/>
    </source>
</evidence>
<dbReference type="RefSeq" id="WP_084408691.1">
    <property type="nucleotide sequence ID" value="NZ_FWXR01000002.1"/>
</dbReference>
<comment type="subcellular location">
    <subcellularLocation>
        <location evidence="1">Secreted</location>
    </subcellularLocation>
</comment>
<accession>A0A1W1Z767</accession>
<feature type="domain" description="Peptidase metallopeptidase" evidence="4">
    <location>
        <begin position="202"/>
        <end position="399"/>
    </location>
</feature>
<dbReference type="InterPro" id="IPR034033">
    <property type="entry name" value="Serralysin-like"/>
</dbReference>
<dbReference type="SUPFAM" id="SSF51120">
    <property type="entry name" value="beta-Roll"/>
    <property type="match status" value="1"/>
</dbReference>
<dbReference type="OrthoDB" id="7970799at2"/>
<dbReference type="InterPro" id="IPR006026">
    <property type="entry name" value="Peptidase_Metallo"/>
</dbReference>
<sequence length="698" mass="72719">MMALPGRFEHSLTVGMVYAAETGSGVSAAPGPQPTMASVTGILSEGMDASADTATTYRINVGNAFHGNAANGDVDYIRLEIAETGVYTISLSGLGALEQRLDNPNLRLFDQNGNLIQEDKDSGPGLDAMMAGLSLNAGVYYIEASGDRSLVTDAGGAYGLSVVAGQKGGYDLAMQASNLIRPDMIDGKVLYGAWTAKAGTPVILTWAARETPGTEGEAFALSTFTPLNGEQIAKVQQILAMTSEYVGATFTQVNPTGLSDAATLLFGSYKNDGGPEGAYAIFPGTQNNAGAPGNTAPESTDGDVWINLTATQSSNITVSGYTYQTLIHEIGHALGLNHPGDYNAEAGVQTTYEKDAQVAQDYYTYSIMTYFPDTIGEEDPANQTWGVADVLALQQLYGANMTTRTGDTVYGFNANAGGIYDFSTNAQPFMTIWDAGGKDTIDLSGYSRSQTLDLNAGALSSVGSDSITASNNLAIASGATIENGIGGSGNDILIGNEVRNILVGGKGDDDIRGGGGVDGARFASTRAEAQVTHSGDNGTVVSADGSDTLTSIERVIFTDEGIAYDTGADQVAGVVFRSYQAAYNRAPDEPGLGFWINAGDKGMSFEEIAAGFLRSSEFTAAYGSNPSADLYVSKLYENILGRAGEQSGIDFWKGELAKGVSEAFVLYRFAEASENLALTANAVANGVVYDLVGDMAIA</sequence>
<evidence type="ECO:0000256" key="2">
    <source>
        <dbReference type="ARBA" id="ARBA00022525"/>
    </source>
</evidence>
<dbReference type="SUPFAM" id="SSF55486">
    <property type="entry name" value="Metalloproteases ('zincins'), catalytic domain"/>
    <property type="match status" value="1"/>
</dbReference>
<dbReference type="InterPro" id="IPR011049">
    <property type="entry name" value="Serralysin-like_metalloprot_C"/>
</dbReference>
<dbReference type="InterPro" id="IPR025282">
    <property type="entry name" value="DUF4214"/>
</dbReference>
<dbReference type="Pfam" id="PF08548">
    <property type="entry name" value="Peptidase_M10_C"/>
    <property type="match status" value="1"/>
</dbReference>
<dbReference type="Gene3D" id="2.60.120.380">
    <property type="match status" value="1"/>
</dbReference>
<dbReference type="Pfam" id="PF13946">
    <property type="entry name" value="DUF4214"/>
    <property type="match status" value="1"/>
</dbReference>
<dbReference type="GO" id="GO:0008270">
    <property type="term" value="F:zinc ion binding"/>
    <property type="evidence" value="ECO:0007669"/>
    <property type="project" value="InterPro"/>
</dbReference>
<keyword evidence="6" id="KW-1185">Reference proteome</keyword>
<dbReference type="Gene3D" id="3.40.390.10">
    <property type="entry name" value="Collagenase (Catalytic Domain)"/>
    <property type="match status" value="1"/>
</dbReference>
<dbReference type="InterPro" id="IPR024079">
    <property type="entry name" value="MetalloPept_cat_dom_sf"/>
</dbReference>
<evidence type="ECO:0000256" key="1">
    <source>
        <dbReference type="ARBA" id="ARBA00004613"/>
    </source>
</evidence>
<dbReference type="SMART" id="SM00235">
    <property type="entry name" value="ZnMc"/>
    <property type="match status" value="1"/>
</dbReference>
<name>A0A1W1Z767_9HYPH</name>
<gene>
    <name evidence="5" type="ORF">SAMN06297251_102243</name>
</gene>
<dbReference type="EMBL" id="FWXR01000002">
    <property type="protein sequence ID" value="SMC44245.1"/>
    <property type="molecule type" value="Genomic_DNA"/>
</dbReference>
<evidence type="ECO:0000313" key="5">
    <source>
        <dbReference type="EMBL" id="SMC44245.1"/>
    </source>
</evidence>
<dbReference type="Proteomes" id="UP000192656">
    <property type="component" value="Unassembled WGS sequence"/>
</dbReference>
<reference evidence="5 6" key="1">
    <citation type="submission" date="2017-04" db="EMBL/GenBank/DDBJ databases">
        <authorList>
            <person name="Afonso C.L."/>
            <person name="Miller P.J."/>
            <person name="Scott M.A."/>
            <person name="Spackman E."/>
            <person name="Goraichik I."/>
            <person name="Dimitrov K.M."/>
            <person name="Suarez D.L."/>
            <person name="Swayne D.E."/>
        </authorList>
    </citation>
    <scope>NUCLEOTIDE SEQUENCE [LARGE SCALE GENOMIC DNA]</scope>
    <source>
        <strain evidence="5 6">CGMCC 1.10972</strain>
    </source>
</reference>
<dbReference type="GO" id="GO:0005615">
    <property type="term" value="C:extracellular space"/>
    <property type="evidence" value="ECO:0007669"/>
    <property type="project" value="InterPro"/>
</dbReference>
<organism evidence="5 6">
    <name type="scientific">Fulvimarina manganoxydans</name>
    <dbReference type="NCBI Taxonomy" id="937218"/>
    <lineage>
        <taxon>Bacteria</taxon>
        <taxon>Pseudomonadati</taxon>
        <taxon>Pseudomonadota</taxon>
        <taxon>Alphaproteobacteria</taxon>
        <taxon>Hyphomicrobiales</taxon>
        <taxon>Aurantimonadaceae</taxon>
        <taxon>Fulvimarina</taxon>
    </lineage>
</organism>
<keyword evidence="2" id="KW-0964">Secreted</keyword>
<dbReference type="AlphaFoldDB" id="A0A1W1Z767"/>
<dbReference type="STRING" id="937218.SAMN06297251_102243"/>
<protein>
    <submittedName>
        <fullName evidence="5">Metallo-peptidase family M12B Reprolysin-like</fullName>
    </submittedName>
</protein>
<keyword evidence="3" id="KW-0677">Repeat</keyword>
<dbReference type="CDD" id="cd04277">
    <property type="entry name" value="ZnMc_serralysin_like"/>
    <property type="match status" value="1"/>
</dbReference>
<dbReference type="GO" id="GO:0005509">
    <property type="term" value="F:calcium ion binding"/>
    <property type="evidence" value="ECO:0007669"/>
    <property type="project" value="InterPro"/>
</dbReference>
<proteinExistence type="predicted"/>